<accession>A0A1E3SYR9</accession>
<dbReference type="AlphaFoldDB" id="A0A1E3SYR9"/>
<organism evidence="1 2">
    <name type="scientific">Mycobacterium sherrisii</name>
    <dbReference type="NCBI Taxonomy" id="243061"/>
    <lineage>
        <taxon>Bacteria</taxon>
        <taxon>Bacillati</taxon>
        <taxon>Actinomycetota</taxon>
        <taxon>Actinomycetes</taxon>
        <taxon>Mycobacteriales</taxon>
        <taxon>Mycobacteriaceae</taxon>
        <taxon>Mycobacterium</taxon>
        <taxon>Mycobacterium simiae complex</taxon>
    </lineage>
</organism>
<dbReference type="EMBL" id="MIHC01000013">
    <property type="protein sequence ID" value="ODR07297.1"/>
    <property type="molecule type" value="Genomic_DNA"/>
</dbReference>
<reference evidence="2" key="1">
    <citation type="submission" date="2016-09" db="EMBL/GenBank/DDBJ databases">
        <authorList>
            <person name="Greninger A.L."/>
            <person name="Jerome K.R."/>
            <person name="Mcnair B."/>
            <person name="Wallis C."/>
            <person name="Fang F."/>
        </authorList>
    </citation>
    <scope>NUCLEOTIDE SEQUENCE [LARGE SCALE GENOMIC DNA]</scope>
    <source>
        <strain evidence="2">BC1_M4</strain>
    </source>
</reference>
<protein>
    <submittedName>
        <fullName evidence="1">Uncharacterized protein</fullName>
    </submittedName>
</protein>
<keyword evidence="2" id="KW-1185">Reference proteome</keyword>
<evidence type="ECO:0000313" key="1">
    <source>
        <dbReference type="EMBL" id="ODR07297.1"/>
    </source>
</evidence>
<gene>
    <name evidence="1" type="ORF">BHQ21_09585</name>
</gene>
<evidence type="ECO:0000313" key="2">
    <source>
        <dbReference type="Proteomes" id="UP000094224"/>
    </source>
</evidence>
<sequence length="79" mass="8429">MVAMTSSEKAALIGRLRAAAPAAAFDLFTLDELCRVVPIIEAVAEREAGPVDNVVAFGAGRRRRARRIASRGQFTGAEE</sequence>
<name>A0A1E3SYR9_9MYCO</name>
<dbReference type="Proteomes" id="UP000094224">
    <property type="component" value="Unassembled WGS sequence"/>
</dbReference>
<proteinExistence type="predicted"/>
<comment type="caution">
    <text evidence="1">The sequence shown here is derived from an EMBL/GenBank/DDBJ whole genome shotgun (WGS) entry which is preliminary data.</text>
</comment>